<dbReference type="PROSITE" id="PS00671">
    <property type="entry name" value="D_2_HYDROXYACID_DH_3"/>
    <property type="match status" value="1"/>
</dbReference>
<feature type="domain" description="D-isomer specific 2-hydroxyacid dehydrogenase NAD-binding" evidence="3">
    <location>
        <begin position="131"/>
        <end position="291"/>
    </location>
</feature>
<dbReference type="EMBL" id="BAAARI010000003">
    <property type="protein sequence ID" value="GAA2569437.1"/>
    <property type="molecule type" value="Genomic_DNA"/>
</dbReference>
<name>A0ABN3P7L0_9MICO</name>
<reference evidence="4 5" key="1">
    <citation type="journal article" date="2019" name="Int. J. Syst. Evol. Microbiol.">
        <title>The Global Catalogue of Microorganisms (GCM) 10K type strain sequencing project: providing services to taxonomists for standard genome sequencing and annotation.</title>
        <authorList>
            <consortium name="The Broad Institute Genomics Platform"/>
            <consortium name="The Broad Institute Genome Sequencing Center for Infectious Disease"/>
            <person name="Wu L."/>
            <person name="Ma J."/>
        </authorList>
    </citation>
    <scope>NUCLEOTIDE SEQUENCE [LARGE SCALE GENOMIC DNA]</scope>
    <source>
        <strain evidence="4 5">JCM 16365</strain>
    </source>
</reference>
<accession>A0ABN3P7L0</accession>
<evidence type="ECO:0000256" key="2">
    <source>
        <dbReference type="ARBA" id="ARBA00023027"/>
    </source>
</evidence>
<dbReference type="PANTHER" id="PTHR10996">
    <property type="entry name" value="2-HYDROXYACID DEHYDROGENASE-RELATED"/>
    <property type="match status" value="1"/>
</dbReference>
<keyword evidence="1" id="KW-0560">Oxidoreductase</keyword>
<dbReference type="Gene3D" id="3.40.50.720">
    <property type="entry name" value="NAD(P)-binding Rossmann-like Domain"/>
    <property type="match status" value="2"/>
</dbReference>
<evidence type="ECO:0000313" key="5">
    <source>
        <dbReference type="Proteomes" id="UP001500274"/>
    </source>
</evidence>
<comment type="caution">
    <text evidence="4">The sequence shown here is derived from an EMBL/GenBank/DDBJ whole genome shotgun (WGS) entry which is preliminary data.</text>
</comment>
<dbReference type="Pfam" id="PF02826">
    <property type="entry name" value="2-Hacid_dh_C"/>
    <property type="match status" value="1"/>
</dbReference>
<dbReference type="InterPro" id="IPR050223">
    <property type="entry name" value="D-isomer_2-hydroxyacid_DH"/>
</dbReference>
<keyword evidence="5" id="KW-1185">Reference proteome</keyword>
<dbReference type="SUPFAM" id="SSF51735">
    <property type="entry name" value="NAD(P)-binding Rossmann-fold domains"/>
    <property type="match status" value="1"/>
</dbReference>
<keyword evidence="2" id="KW-0520">NAD</keyword>
<dbReference type="Proteomes" id="UP001500274">
    <property type="component" value="Unassembled WGS sequence"/>
</dbReference>
<evidence type="ECO:0000256" key="1">
    <source>
        <dbReference type="ARBA" id="ARBA00023002"/>
    </source>
</evidence>
<dbReference type="InterPro" id="IPR006140">
    <property type="entry name" value="D-isomer_DH_NAD-bd"/>
</dbReference>
<evidence type="ECO:0000313" key="4">
    <source>
        <dbReference type="EMBL" id="GAA2569437.1"/>
    </source>
</evidence>
<sequence length="325" mass="35158">MRMRMRNALGPHRAGGYARTMTPSRLIVSVPDPAFAAELADLGERVEVIVWTMDAAPETDRIDLVVPPYMSARDVVARLEGVETRLVQSQSIGYEGTQELLPQGIVFANAATVHETSTAELALALTLAVQRELDVFARQHDWTRAFTQSLADRRTTVLGFGGVGKAIAARLRPFEVKLRAVATHARTEDGVEVAALEHLHAVLGETEVLILALPASERTRGIIGDAELSALPDGALVVNVGRGTLIDTDALVDHVRRGRIRAGLDVTDPEPLPADHPLWELPGVLISPHVGGASTAMQPRMVALVRRQIAHLLADEEPENVVIRT</sequence>
<dbReference type="PANTHER" id="PTHR10996:SF178">
    <property type="entry name" value="2-HYDROXYACID DEHYDROGENASE YGL185C-RELATED"/>
    <property type="match status" value="1"/>
</dbReference>
<dbReference type="InterPro" id="IPR036291">
    <property type="entry name" value="NAD(P)-bd_dom_sf"/>
</dbReference>
<evidence type="ECO:0000259" key="3">
    <source>
        <dbReference type="Pfam" id="PF02826"/>
    </source>
</evidence>
<gene>
    <name evidence="4" type="ORF">GCM10009862_05200</name>
</gene>
<dbReference type="InterPro" id="IPR029753">
    <property type="entry name" value="D-isomer_DH_CS"/>
</dbReference>
<organism evidence="4 5">
    <name type="scientific">Microbacterium binotii</name>
    <dbReference type="NCBI Taxonomy" id="462710"/>
    <lineage>
        <taxon>Bacteria</taxon>
        <taxon>Bacillati</taxon>
        <taxon>Actinomycetota</taxon>
        <taxon>Actinomycetes</taxon>
        <taxon>Micrococcales</taxon>
        <taxon>Microbacteriaceae</taxon>
        <taxon>Microbacterium</taxon>
    </lineage>
</organism>
<protein>
    <submittedName>
        <fullName evidence="4">2-hydroxyacid dehydrogenase</fullName>
    </submittedName>
</protein>
<proteinExistence type="predicted"/>